<evidence type="ECO:0000256" key="1">
    <source>
        <dbReference type="ARBA" id="ARBA00006315"/>
    </source>
</evidence>
<organism evidence="4 5">
    <name type="scientific">Eiseniibacteriota bacterium</name>
    <dbReference type="NCBI Taxonomy" id="2212470"/>
    <lineage>
        <taxon>Bacteria</taxon>
        <taxon>Candidatus Eiseniibacteriota</taxon>
    </lineage>
</organism>
<evidence type="ECO:0000256" key="2">
    <source>
        <dbReference type="SAM" id="MobiDB-lite"/>
    </source>
</evidence>
<dbReference type="Pfam" id="PF01871">
    <property type="entry name" value="AMMECR1"/>
    <property type="match status" value="1"/>
</dbReference>
<dbReference type="Pfam" id="PF01875">
    <property type="entry name" value="Memo"/>
    <property type="match status" value="1"/>
</dbReference>
<dbReference type="EMBL" id="JAHJDP010000034">
    <property type="protein sequence ID" value="MBU2690700.1"/>
    <property type="molecule type" value="Genomic_DNA"/>
</dbReference>
<gene>
    <name evidence="4" type="primary">amrB</name>
    <name evidence="4" type="ORF">KJ970_07200</name>
</gene>
<comment type="similarity">
    <text evidence="1">Belongs to the MEMO1 family.</text>
</comment>
<dbReference type="Gene3D" id="3.30.700.20">
    <property type="entry name" value="Hypothetical protein ph0010, domain 1"/>
    <property type="match status" value="1"/>
</dbReference>
<evidence type="ECO:0000259" key="3">
    <source>
        <dbReference type="PROSITE" id="PS51112"/>
    </source>
</evidence>
<dbReference type="CDD" id="cd07361">
    <property type="entry name" value="MEMO_like"/>
    <property type="match status" value="1"/>
</dbReference>
<sequence>MGGSDKDPEIPYPHESQVVRASAIAGRWYSAHPPALQREIQELLDSVKDPVELQHLPAAIVTPHAGYQWSGPCAAHLYRSLQGPVADRIRRVILLAPSHHASVRGISTLPIDAYETPLGRVPIDRLMVAELLTRPGFKTVKGAHREEHADEIQLPFLQTVLRGRWKLVDLVVQGTDPADWDGIAGSLLPWINNETLIIASTDFTHFGDRFGYTPFSDEIPENLKKLDMGAVAQALKIDPAGWTRYYRNTGITVCGYEPVGIVLTLVKRLADAQTPPLNFEGQLLNYTRSGDINGDFSSSVSYAAILFQQAGSDAAPDGNTLEKDITDEIPTDENPEKKLSKEEQAYLLNLARQTLEETFALGRSKSKPLPNEFTGGPLEEERGVFVTLQLRNRLRGCIGSIAGHEPLAEGVAHQAIQSAFHDPRFSPLTKDELPHVRIEISVLTPMKPVADIKEIVIGRDGILLEQGPYRAVFLPQVATEQGWDLHTTLTHLSQKAGLRERAWKEPETIFYTFQAQLFEESD</sequence>
<dbReference type="InterPro" id="IPR027623">
    <property type="entry name" value="AmmeMemoSam_A"/>
</dbReference>
<feature type="region of interest" description="Disordered" evidence="2">
    <location>
        <begin position="316"/>
        <end position="338"/>
    </location>
</feature>
<dbReference type="InterPro" id="IPR002737">
    <property type="entry name" value="MEMO1_fam"/>
</dbReference>
<dbReference type="NCBIfam" id="TIGR00296">
    <property type="entry name" value="TIGR00296 family protein"/>
    <property type="match status" value="1"/>
</dbReference>
<dbReference type="PROSITE" id="PS51112">
    <property type="entry name" value="AMMECR1"/>
    <property type="match status" value="1"/>
</dbReference>
<evidence type="ECO:0000313" key="4">
    <source>
        <dbReference type="EMBL" id="MBU2690700.1"/>
    </source>
</evidence>
<name>A0A948W639_UNCEI</name>
<comment type="caution">
    <text evidence="4">The sequence shown here is derived from an EMBL/GenBank/DDBJ whole genome shotgun (WGS) entry which is preliminary data.</text>
</comment>
<reference evidence="4" key="1">
    <citation type="submission" date="2021-05" db="EMBL/GenBank/DDBJ databases">
        <title>Energy efficiency and biological interactions define the core microbiome of deep oligotrophic groundwater.</title>
        <authorList>
            <person name="Mehrshad M."/>
            <person name="Lopez-Fernandez M."/>
            <person name="Bell E."/>
            <person name="Bernier-Latmani R."/>
            <person name="Bertilsson S."/>
            <person name="Dopson M."/>
        </authorList>
    </citation>
    <scope>NUCLEOTIDE SEQUENCE</scope>
    <source>
        <strain evidence="4">Modern_marine.mb.64</strain>
    </source>
</reference>
<dbReference type="SUPFAM" id="SSF143447">
    <property type="entry name" value="AMMECR1-like"/>
    <property type="match status" value="1"/>
</dbReference>
<feature type="domain" description="AMMECR1" evidence="3">
    <location>
        <begin position="342"/>
        <end position="522"/>
    </location>
</feature>
<protein>
    <submittedName>
        <fullName evidence="4">AmmeMemoRadiSam system protein B</fullName>
    </submittedName>
</protein>
<dbReference type="InterPro" id="IPR027485">
    <property type="entry name" value="AMMECR1_N"/>
</dbReference>
<dbReference type="NCBIfam" id="TIGR04335">
    <property type="entry name" value="AmmeMemoSam_A"/>
    <property type="match status" value="1"/>
</dbReference>
<dbReference type="PANTHER" id="PTHR11060:SF0">
    <property type="entry name" value="PROTEIN MEMO1"/>
    <property type="match status" value="1"/>
</dbReference>
<dbReference type="Gene3D" id="3.40.830.10">
    <property type="entry name" value="LigB-like"/>
    <property type="match status" value="1"/>
</dbReference>
<dbReference type="InterPro" id="IPR023473">
    <property type="entry name" value="AMMECR1"/>
</dbReference>
<dbReference type="NCBIfam" id="TIGR04336">
    <property type="entry name" value="AmmeMemoSam_B"/>
    <property type="match status" value="1"/>
</dbReference>
<accession>A0A948W639</accession>
<dbReference type="PANTHER" id="PTHR11060">
    <property type="entry name" value="PROTEIN MEMO1"/>
    <property type="match status" value="1"/>
</dbReference>
<proteinExistence type="inferred from homology"/>
<dbReference type="InterPro" id="IPR036071">
    <property type="entry name" value="AMMECR1_dom_sf"/>
</dbReference>
<dbReference type="Proteomes" id="UP000777784">
    <property type="component" value="Unassembled WGS sequence"/>
</dbReference>
<evidence type="ECO:0000313" key="5">
    <source>
        <dbReference type="Proteomes" id="UP000777784"/>
    </source>
</evidence>
<dbReference type="AlphaFoldDB" id="A0A948W639"/>
<dbReference type="InterPro" id="IPR002733">
    <property type="entry name" value="AMMECR1_domain"/>
</dbReference>
<dbReference type="Gene3D" id="3.30.1490.150">
    <property type="entry name" value="Hypothetical protein ph0010, domain 2"/>
    <property type="match status" value="1"/>
</dbReference>